<dbReference type="EMBL" id="QBUD01000007">
    <property type="protein sequence ID" value="PUB13697.1"/>
    <property type="molecule type" value="Genomic_DNA"/>
</dbReference>
<evidence type="ECO:0000313" key="3">
    <source>
        <dbReference type="EMBL" id="PUB13697.1"/>
    </source>
</evidence>
<keyword evidence="4" id="KW-1185">Reference proteome</keyword>
<evidence type="ECO:0000256" key="1">
    <source>
        <dbReference type="SAM" id="MobiDB-lite"/>
    </source>
</evidence>
<proteinExistence type="predicted"/>
<organism evidence="3 4">
    <name type="scientific">Yoonia sediminilitoris</name>
    <dbReference type="NCBI Taxonomy" id="1286148"/>
    <lineage>
        <taxon>Bacteria</taxon>
        <taxon>Pseudomonadati</taxon>
        <taxon>Pseudomonadota</taxon>
        <taxon>Alphaproteobacteria</taxon>
        <taxon>Rhodobacterales</taxon>
        <taxon>Paracoccaceae</taxon>
        <taxon>Yoonia</taxon>
    </lineage>
</organism>
<feature type="compositionally biased region" description="Basic and acidic residues" evidence="1">
    <location>
        <begin position="29"/>
        <end position="49"/>
    </location>
</feature>
<dbReference type="Gene3D" id="1.10.260.40">
    <property type="entry name" value="lambda repressor-like DNA-binding domains"/>
    <property type="match status" value="1"/>
</dbReference>
<dbReference type="SUPFAM" id="SSF47413">
    <property type="entry name" value="lambda repressor-like DNA-binding domains"/>
    <property type="match status" value="1"/>
</dbReference>
<accession>A0A2T6KF14</accession>
<sequence>MSKTYSFKKGDPQNKRKSRQTRAATSQTKDLKASLDRIASDERTRELKTTRQAPSLAKGLTDYREKRGLPRTEFAEEFGVTRRALFNYEKGNRTVPGDLLERIVARGDVELSDIFGLPPEPPTQTLRIADAKLAIDVFEAFRAKYPEVVDEDVKFFIAFEIARRPMTFKRTPKVMERVATRIMHTIDEHYRQTGAYLEHEHSRDTDPT</sequence>
<reference evidence="3 4" key="1">
    <citation type="submission" date="2018-04" db="EMBL/GenBank/DDBJ databases">
        <title>Genomic Encyclopedia of Archaeal and Bacterial Type Strains, Phase II (KMG-II): from individual species to whole genera.</title>
        <authorList>
            <person name="Goeker M."/>
        </authorList>
    </citation>
    <scope>NUCLEOTIDE SEQUENCE [LARGE SCALE GENOMIC DNA]</scope>
    <source>
        <strain evidence="3 4">DSM 29955</strain>
    </source>
</reference>
<dbReference type="GO" id="GO:0003677">
    <property type="term" value="F:DNA binding"/>
    <property type="evidence" value="ECO:0007669"/>
    <property type="project" value="InterPro"/>
</dbReference>
<evidence type="ECO:0000313" key="4">
    <source>
        <dbReference type="Proteomes" id="UP000244523"/>
    </source>
</evidence>
<feature type="region of interest" description="Disordered" evidence="1">
    <location>
        <begin position="1"/>
        <end position="60"/>
    </location>
</feature>
<evidence type="ECO:0000259" key="2">
    <source>
        <dbReference type="PROSITE" id="PS50943"/>
    </source>
</evidence>
<dbReference type="PROSITE" id="PS50943">
    <property type="entry name" value="HTH_CROC1"/>
    <property type="match status" value="1"/>
</dbReference>
<name>A0A2T6KF14_9RHOB</name>
<feature type="domain" description="HTH cro/C1-type" evidence="2">
    <location>
        <begin position="60"/>
        <end position="114"/>
    </location>
</feature>
<dbReference type="InterPro" id="IPR001387">
    <property type="entry name" value="Cro/C1-type_HTH"/>
</dbReference>
<dbReference type="Pfam" id="PF01381">
    <property type="entry name" value="HTH_3"/>
    <property type="match status" value="1"/>
</dbReference>
<dbReference type="CDD" id="cd00093">
    <property type="entry name" value="HTH_XRE"/>
    <property type="match status" value="1"/>
</dbReference>
<dbReference type="Proteomes" id="UP000244523">
    <property type="component" value="Unassembled WGS sequence"/>
</dbReference>
<dbReference type="OrthoDB" id="528805at2"/>
<dbReference type="RefSeq" id="WP_108386914.1">
    <property type="nucleotide sequence ID" value="NZ_QBUD01000007.1"/>
</dbReference>
<comment type="caution">
    <text evidence="3">The sequence shown here is derived from an EMBL/GenBank/DDBJ whole genome shotgun (WGS) entry which is preliminary data.</text>
</comment>
<gene>
    <name evidence="3" type="ORF">C8N45_107158</name>
</gene>
<dbReference type="SMART" id="SM00530">
    <property type="entry name" value="HTH_XRE"/>
    <property type="match status" value="1"/>
</dbReference>
<dbReference type="InterPro" id="IPR010982">
    <property type="entry name" value="Lambda_DNA-bd_dom_sf"/>
</dbReference>
<protein>
    <submittedName>
        <fullName evidence="3">Helix-turn-helix protein</fullName>
    </submittedName>
</protein>
<dbReference type="AlphaFoldDB" id="A0A2T6KF14"/>